<sequence>MNASDVRSSVVSAGAPVHKIPDDVLREIFLFSLRNTPVRPSATQGPLQVSQVCSGWRAVAHDYCRLWNSLVIERPYLSWELVEETTRWLQRSNNIPVDFHLIITSNEPIRIRTLRACLDQGGGYTRNLMWSQMDAVRHDDQRRARYEAELKDLLSNASPLPPPNTLSKMLKPTQASVTRLVLCGVPVSNLAHLPRRAFPHLERLVVVVGDKLECWEFDRITRGPVKAFLDCPSLRYVALKRFFREPGNEFIQLPLHQLTHFIDCGPFYDATDHPCKNIARLLSATKDLRLLHVSFDDDYEADFPPELADCRIAFPSLESLSIDSADLSEAGEQFSSLFAFPKLQSLRYHGCATDIENLLRNSGETLTHLSLTLADDLPEDFIELLSQQCPHLRSLEIIYDVLCLVLHTLSSASLLPNLEVMAVRFEYPQTYVDDEIAAGFVIPAAHGFFQSRIGARSTVQEHPQRFRTFKIVDGEDSRDAAEHIRTFLERCRDEVGVQVEVVVERFACTNGCVDSLLSDIELAHWDGLSALYQHPLDDFGDFQTPF</sequence>
<keyword evidence="2" id="KW-1185">Reference proteome</keyword>
<dbReference type="InterPro" id="IPR032675">
    <property type="entry name" value="LRR_dom_sf"/>
</dbReference>
<name>A0A4Y7SY17_COPMI</name>
<dbReference type="AlphaFoldDB" id="A0A4Y7SY17"/>
<dbReference type="PANTHER" id="PTHR38926">
    <property type="entry name" value="F-BOX DOMAIN CONTAINING PROTEIN, EXPRESSED"/>
    <property type="match status" value="1"/>
</dbReference>
<proteinExistence type="predicted"/>
<gene>
    <name evidence="1" type="ORF">FA13DRAFT_1737776</name>
</gene>
<evidence type="ECO:0000313" key="2">
    <source>
        <dbReference type="Proteomes" id="UP000298030"/>
    </source>
</evidence>
<protein>
    <recommendedName>
        <fullName evidence="3">F-box domain-containing protein</fullName>
    </recommendedName>
</protein>
<reference evidence="1 2" key="1">
    <citation type="journal article" date="2019" name="Nat. Ecol. Evol.">
        <title>Megaphylogeny resolves global patterns of mushroom evolution.</title>
        <authorList>
            <person name="Varga T."/>
            <person name="Krizsan K."/>
            <person name="Foldi C."/>
            <person name="Dima B."/>
            <person name="Sanchez-Garcia M."/>
            <person name="Sanchez-Ramirez S."/>
            <person name="Szollosi G.J."/>
            <person name="Szarkandi J.G."/>
            <person name="Papp V."/>
            <person name="Albert L."/>
            <person name="Andreopoulos W."/>
            <person name="Angelini C."/>
            <person name="Antonin V."/>
            <person name="Barry K.W."/>
            <person name="Bougher N.L."/>
            <person name="Buchanan P."/>
            <person name="Buyck B."/>
            <person name="Bense V."/>
            <person name="Catcheside P."/>
            <person name="Chovatia M."/>
            <person name="Cooper J."/>
            <person name="Damon W."/>
            <person name="Desjardin D."/>
            <person name="Finy P."/>
            <person name="Geml J."/>
            <person name="Haridas S."/>
            <person name="Hughes K."/>
            <person name="Justo A."/>
            <person name="Karasinski D."/>
            <person name="Kautmanova I."/>
            <person name="Kiss B."/>
            <person name="Kocsube S."/>
            <person name="Kotiranta H."/>
            <person name="LaButti K.M."/>
            <person name="Lechner B.E."/>
            <person name="Liimatainen K."/>
            <person name="Lipzen A."/>
            <person name="Lukacs Z."/>
            <person name="Mihaltcheva S."/>
            <person name="Morgado L.N."/>
            <person name="Niskanen T."/>
            <person name="Noordeloos M.E."/>
            <person name="Ohm R.A."/>
            <person name="Ortiz-Santana B."/>
            <person name="Ovrebo C."/>
            <person name="Racz N."/>
            <person name="Riley R."/>
            <person name="Savchenko A."/>
            <person name="Shiryaev A."/>
            <person name="Soop K."/>
            <person name="Spirin V."/>
            <person name="Szebenyi C."/>
            <person name="Tomsovsky M."/>
            <person name="Tulloss R.E."/>
            <person name="Uehling J."/>
            <person name="Grigoriev I.V."/>
            <person name="Vagvolgyi C."/>
            <person name="Papp T."/>
            <person name="Martin F.M."/>
            <person name="Miettinen O."/>
            <person name="Hibbett D.S."/>
            <person name="Nagy L.G."/>
        </authorList>
    </citation>
    <scope>NUCLEOTIDE SEQUENCE [LARGE SCALE GENOMIC DNA]</scope>
    <source>
        <strain evidence="1 2">FP101781</strain>
    </source>
</reference>
<dbReference type="PANTHER" id="PTHR38926:SF5">
    <property type="entry name" value="F-BOX AND LEUCINE-RICH REPEAT PROTEIN 6"/>
    <property type="match status" value="1"/>
</dbReference>
<comment type="caution">
    <text evidence="1">The sequence shown here is derived from an EMBL/GenBank/DDBJ whole genome shotgun (WGS) entry which is preliminary data.</text>
</comment>
<dbReference type="Gene3D" id="3.80.10.10">
    <property type="entry name" value="Ribonuclease Inhibitor"/>
    <property type="match status" value="1"/>
</dbReference>
<accession>A0A4Y7SY17</accession>
<dbReference type="SUPFAM" id="SSF52047">
    <property type="entry name" value="RNI-like"/>
    <property type="match status" value="1"/>
</dbReference>
<dbReference type="Proteomes" id="UP000298030">
    <property type="component" value="Unassembled WGS sequence"/>
</dbReference>
<evidence type="ECO:0000313" key="1">
    <source>
        <dbReference type="EMBL" id="TEB26119.1"/>
    </source>
</evidence>
<dbReference type="Gene3D" id="1.20.1280.50">
    <property type="match status" value="1"/>
</dbReference>
<dbReference type="OrthoDB" id="2840678at2759"/>
<dbReference type="EMBL" id="QPFP01000051">
    <property type="protein sequence ID" value="TEB26119.1"/>
    <property type="molecule type" value="Genomic_DNA"/>
</dbReference>
<evidence type="ECO:0008006" key="3">
    <source>
        <dbReference type="Google" id="ProtNLM"/>
    </source>
</evidence>
<organism evidence="1 2">
    <name type="scientific">Coprinellus micaceus</name>
    <name type="common">Glistening ink-cap mushroom</name>
    <name type="synonym">Coprinus micaceus</name>
    <dbReference type="NCBI Taxonomy" id="71717"/>
    <lineage>
        <taxon>Eukaryota</taxon>
        <taxon>Fungi</taxon>
        <taxon>Dikarya</taxon>
        <taxon>Basidiomycota</taxon>
        <taxon>Agaricomycotina</taxon>
        <taxon>Agaricomycetes</taxon>
        <taxon>Agaricomycetidae</taxon>
        <taxon>Agaricales</taxon>
        <taxon>Agaricineae</taxon>
        <taxon>Psathyrellaceae</taxon>
        <taxon>Coprinellus</taxon>
    </lineage>
</organism>